<dbReference type="PANTHER" id="PTHR43861">
    <property type="entry name" value="TRANS-ACONITATE 2-METHYLTRANSFERASE-RELATED"/>
    <property type="match status" value="1"/>
</dbReference>
<dbReference type="Pfam" id="PF08241">
    <property type="entry name" value="Methyltransf_11"/>
    <property type="match status" value="1"/>
</dbReference>
<dbReference type="STRING" id="388280.SAMN04488057_101352"/>
<dbReference type="Proteomes" id="UP000184513">
    <property type="component" value="Unassembled WGS sequence"/>
</dbReference>
<dbReference type="AlphaFoldDB" id="A0A1M7IJF6"/>
<proteinExistence type="predicted"/>
<feature type="domain" description="Methyltransferase type 11" evidence="1">
    <location>
        <begin position="33"/>
        <end position="133"/>
    </location>
</feature>
<accession>A0A1M7IJF6</accession>
<dbReference type="OrthoDB" id="9804312at2"/>
<reference evidence="2 3" key="1">
    <citation type="submission" date="2016-11" db="EMBL/GenBank/DDBJ databases">
        <authorList>
            <person name="Jaros S."/>
            <person name="Januszkiewicz K."/>
            <person name="Wedrychowicz H."/>
        </authorList>
    </citation>
    <scope>NUCLEOTIDE SEQUENCE [LARGE SCALE GENOMIC DNA]</scope>
    <source>
        <strain evidence="2 3">CGMCC 1.6102</strain>
    </source>
</reference>
<name>A0A1M7IJF6_9BACT</name>
<keyword evidence="2" id="KW-0808">Transferase</keyword>
<dbReference type="GO" id="GO:0008757">
    <property type="term" value="F:S-adenosylmethionine-dependent methyltransferase activity"/>
    <property type="evidence" value="ECO:0007669"/>
    <property type="project" value="InterPro"/>
</dbReference>
<dbReference type="InterPro" id="IPR013216">
    <property type="entry name" value="Methyltransf_11"/>
</dbReference>
<protein>
    <submittedName>
        <fullName evidence="2">Methyltransferase domain-containing protein</fullName>
    </submittedName>
</protein>
<keyword evidence="3" id="KW-1185">Reference proteome</keyword>
<dbReference type="InterPro" id="IPR029063">
    <property type="entry name" value="SAM-dependent_MTases_sf"/>
</dbReference>
<sequence>MEVNALNKLFGNIDIYLLDQLLKGRFDKEMIILDAGCGEGRNSHYFIQQGYKILGVDKNPAAISMARISAKTLDPTFDTQRFQVAGVEELPFHDGAFNAIISSAVMHFADDSVHFMTMMREQMRVLMHGGLFWLRMCTDGAGCFSVADASPEGKQRLPDGTERFVLTEELTHEFIQEFGLISLEPLKSVLVHGQRAMGAFLFQKGKGNQV</sequence>
<organism evidence="2 3">
    <name type="scientific">Cyclobacterium lianum</name>
    <dbReference type="NCBI Taxonomy" id="388280"/>
    <lineage>
        <taxon>Bacteria</taxon>
        <taxon>Pseudomonadati</taxon>
        <taxon>Bacteroidota</taxon>
        <taxon>Cytophagia</taxon>
        <taxon>Cytophagales</taxon>
        <taxon>Cyclobacteriaceae</taxon>
        <taxon>Cyclobacterium</taxon>
    </lineage>
</organism>
<evidence type="ECO:0000259" key="1">
    <source>
        <dbReference type="Pfam" id="PF08241"/>
    </source>
</evidence>
<keyword evidence="2" id="KW-0489">Methyltransferase</keyword>
<dbReference type="CDD" id="cd02440">
    <property type="entry name" value="AdoMet_MTases"/>
    <property type="match status" value="1"/>
</dbReference>
<dbReference type="RefSeq" id="WP_073090768.1">
    <property type="nucleotide sequence ID" value="NZ_FRCY01000001.1"/>
</dbReference>
<gene>
    <name evidence="2" type="ORF">SAMN04488057_101352</name>
</gene>
<dbReference type="Gene3D" id="3.40.50.150">
    <property type="entry name" value="Vaccinia Virus protein VP39"/>
    <property type="match status" value="1"/>
</dbReference>
<dbReference type="EMBL" id="FRCY01000001">
    <property type="protein sequence ID" value="SHM40738.1"/>
    <property type="molecule type" value="Genomic_DNA"/>
</dbReference>
<evidence type="ECO:0000313" key="3">
    <source>
        <dbReference type="Proteomes" id="UP000184513"/>
    </source>
</evidence>
<dbReference type="GO" id="GO:0032259">
    <property type="term" value="P:methylation"/>
    <property type="evidence" value="ECO:0007669"/>
    <property type="project" value="UniProtKB-KW"/>
</dbReference>
<dbReference type="SUPFAM" id="SSF53335">
    <property type="entry name" value="S-adenosyl-L-methionine-dependent methyltransferases"/>
    <property type="match status" value="1"/>
</dbReference>
<evidence type="ECO:0000313" key="2">
    <source>
        <dbReference type="EMBL" id="SHM40738.1"/>
    </source>
</evidence>